<organism evidence="1 2">
    <name type="scientific">Desulfonema magnum</name>
    <dbReference type="NCBI Taxonomy" id="45655"/>
    <lineage>
        <taxon>Bacteria</taxon>
        <taxon>Pseudomonadati</taxon>
        <taxon>Thermodesulfobacteriota</taxon>
        <taxon>Desulfobacteria</taxon>
        <taxon>Desulfobacterales</taxon>
        <taxon>Desulfococcaceae</taxon>
        <taxon>Desulfonema</taxon>
    </lineage>
</organism>
<reference evidence="1" key="1">
    <citation type="journal article" date="2021" name="Microb. Physiol.">
        <title>Proteogenomic Insights into the Physiology of Marine, Sulfate-Reducing, Filamentous Desulfonema limicola and Desulfonema magnum.</title>
        <authorList>
            <person name="Schnaars V."/>
            <person name="Wohlbrand L."/>
            <person name="Scheve S."/>
            <person name="Hinrichs C."/>
            <person name="Reinhardt R."/>
            <person name="Rabus R."/>
        </authorList>
    </citation>
    <scope>NUCLEOTIDE SEQUENCE</scope>
    <source>
        <strain evidence="1">4be13</strain>
    </source>
</reference>
<dbReference type="Proteomes" id="UP000663722">
    <property type="component" value="Chromosome"/>
</dbReference>
<evidence type="ECO:0000313" key="1">
    <source>
        <dbReference type="EMBL" id="QTA89489.1"/>
    </source>
</evidence>
<name>A0A975GQ44_9BACT</name>
<evidence type="ECO:0000313" key="2">
    <source>
        <dbReference type="Proteomes" id="UP000663722"/>
    </source>
</evidence>
<gene>
    <name evidence="1" type="ORF">dnm_055450</name>
</gene>
<proteinExistence type="predicted"/>
<protein>
    <submittedName>
        <fullName evidence="1">Uncharacterized protein</fullName>
    </submittedName>
</protein>
<dbReference type="AlphaFoldDB" id="A0A975GQ44"/>
<accession>A0A975GQ44</accession>
<sequence>MFKFFSVIPFDRDFDPEQIPAFAEMTGFSSEPGQKISDYNGFRGKPSKPCKGAIFVAAQILFLRLRKKK</sequence>
<dbReference type="EMBL" id="CP061800">
    <property type="protein sequence ID" value="QTA89489.1"/>
    <property type="molecule type" value="Genomic_DNA"/>
</dbReference>
<keyword evidence="2" id="KW-1185">Reference proteome</keyword>
<dbReference type="KEGG" id="dmm:dnm_055450"/>